<evidence type="ECO:0000313" key="3">
    <source>
        <dbReference type="Proteomes" id="UP001301958"/>
    </source>
</evidence>
<feature type="signal peptide" evidence="1">
    <location>
        <begin position="1"/>
        <end position="19"/>
    </location>
</feature>
<keyword evidence="3" id="KW-1185">Reference proteome</keyword>
<organism evidence="2 3">
    <name type="scientific">Podospora fimiseda</name>
    <dbReference type="NCBI Taxonomy" id="252190"/>
    <lineage>
        <taxon>Eukaryota</taxon>
        <taxon>Fungi</taxon>
        <taxon>Dikarya</taxon>
        <taxon>Ascomycota</taxon>
        <taxon>Pezizomycotina</taxon>
        <taxon>Sordariomycetes</taxon>
        <taxon>Sordariomycetidae</taxon>
        <taxon>Sordariales</taxon>
        <taxon>Podosporaceae</taxon>
        <taxon>Podospora</taxon>
    </lineage>
</organism>
<sequence length="345" mass="36149">MKSLALFLCAGMLAGVANAACAVPSCGSAKCLGAVAADPEAGKAFCSSWLGLEPATATETVTEIEAVTETVINVETAFTTMVVTTATQTLTDGDPTTVFQKRAEPTVSADPILSACSLNDIRVSKACSCFLSTATASTVTVTVVETAVSTATIEATSTIVETETSNVIATVSVAPPATTIPVNVIVNGNLESYLRTGNILPWASSAPSGGRVEVINGVNPCTTGGAYCAGGQVVVRVFPPTSGASNTRWVAMTENFIARPSTTYNFSWMFRCLNFDTSAHMEILYNGVSAGKVYCPNINTSAFQRGSVQFTTDSTGNDKIEIRYWNPSALPYFYIYADDFTAIKA</sequence>
<proteinExistence type="predicted"/>
<feature type="chain" id="PRO_5042896308" description="CBM-cenC domain-containing protein" evidence="1">
    <location>
        <begin position="20"/>
        <end position="345"/>
    </location>
</feature>
<reference evidence="2" key="1">
    <citation type="journal article" date="2023" name="Mol. Phylogenet. Evol.">
        <title>Genome-scale phylogeny and comparative genomics of the fungal order Sordariales.</title>
        <authorList>
            <person name="Hensen N."/>
            <person name="Bonometti L."/>
            <person name="Westerberg I."/>
            <person name="Brannstrom I.O."/>
            <person name="Guillou S."/>
            <person name="Cros-Aarteil S."/>
            <person name="Calhoun S."/>
            <person name="Haridas S."/>
            <person name="Kuo A."/>
            <person name="Mondo S."/>
            <person name="Pangilinan J."/>
            <person name="Riley R."/>
            <person name="LaButti K."/>
            <person name="Andreopoulos B."/>
            <person name="Lipzen A."/>
            <person name="Chen C."/>
            <person name="Yan M."/>
            <person name="Daum C."/>
            <person name="Ng V."/>
            <person name="Clum A."/>
            <person name="Steindorff A."/>
            <person name="Ohm R.A."/>
            <person name="Martin F."/>
            <person name="Silar P."/>
            <person name="Natvig D.O."/>
            <person name="Lalanne C."/>
            <person name="Gautier V."/>
            <person name="Ament-Velasquez S.L."/>
            <person name="Kruys A."/>
            <person name="Hutchinson M.I."/>
            <person name="Powell A.J."/>
            <person name="Barry K."/>
            <person name="Miller A.N."/>
            <person name="Grigoriev I.V."/>
            <person name="Debuchy R."/>
            <person name="Gladieux P."/>
            <person name="Hiltunen Thoren M."/>
            <person name="Johannesson H."/>
        </authorList>
    </citation>
    <scope>NUCLEOTIDE SEQUENCE</scope>
    <source>
        <strain evidence="2">CBS 990.96</strain>
    </source>
</reference>
<accession>A0AAN7GVY1</accession>
<evidence type="ECO:0008006" key="4">
    <source>
        <dbReference type="Google" id="ProtNLM"/>
    </source>
</evidence>
<name>A0AAN7GVY1_9PEZI</name>
<gene>
    <name evidence="2" type="ORF">QBC38DRAFT_249144</name>
</gene>
<comment type="caution">
    <text evidence="2">The sequence shown here is derived from an EMBL/GenBank/DDBJ whole genome shotgun (WGS) entry which is preliminary data.</text>
</comment>
<dbReference type="EMBL" id="MU865356">
    <property type="protein sequence ID" value="KAK4225977.1"/>
    <property type="molecule type" value="Genomic_DNA"/>
</dbReference>
<dbReference type="AlphaFoldDB" id="A0AAN7GVY1"/>
<evidence type="ECO:0000256" key="1">
    <source>
        <dbReference type="SAM" id="SignalP"/>
    </source>
</evidence>
<dbReference type="Proteomes" id="UP001301958">
    <property type="component" value="Unassembled WGS sequence"/>
</dbReference>
<dbReference type="Gene3D" id="2.60.120.260">
    <property type="entry name" value="Galactose-binding domain-like"/>
    <property type="match status" value="1"/>
</dbReference>
<protein>
    <recommendedName>
        <fullName evidence="4">CBM-cenC domain-containing protein</fullName>
    </recommendedName>
</protein>
<reference evidence="2" key="2">
    <citation type="submission" date="2023-05" db="EMBL/GenBank/DDBJ databases">
        <authorList>
            <consortium name="Lawrence Berkeley National Laboratory"/>
            <person name="Steindorff A."/>
            <person name="Hensen N."/>
            <person name="Bonometti L."/>
            <person name="Westerberg I."/>
            <person name="Brannstrom I.O."/>
            <person name="Guillou S."/>
            <person name="Cros-Aarteil S."/>
            <person name="Calhoun S."/>
            <person name="Haridas S."/>
            <person name="Kuo A."/>
            <person name="Mondo S."/>
            <person name="Pangilinan J."/>
            <person name="Riley R."/>
            <person name="Labutti K."/>
            <person name="Andreopoulos B."/>
            <person name="Lipzen A."/>
            <person name="Chen C."/>
            <person name="Yanf M."/>
            <person name="Daum C."/>
            <person name="Ng V."/>
            <person name="Clum A."/>
            <person name="Ohm R."/>
            <person name="Martin F."/>
            <person name="Silar P."/>
            <person name="Natvig D."/>
            <person name="Lalanne C."/>
            <person name="Gautier V."/>
            <person name="Ament-Velasquez S.L."/>
            <person name="Kruys A."/>
            <person name="Hutchinson M.I."/>
            <person name="Powell A.J."/>
            <person name="Barry K."/>
            <person name="Miller A.N."/>
            <person name="Grigoriev I.V."/>
            <person name="Debuchy R."/>
            <person name="Gladieux P."/>
            <person name="Thoren M.H."/>
            <person name="Johannesson H."/>
        </authorList>
    </citation>
    <scope>NUCLEOTIDE SEQUENCE</scope>
    <source>
        <strain evidence="2">CBS 990.96</strain>
    </source>
</reference>
<evidence type="ECO:0000313" key="2">
    <source>
        <dbReference type="EMBL" id="KAK4225977.1"/>
    </source>
</evidence>
<keyword evidence="1" id="KW-0732">Signal</keyword>